<reference evidence="2 3" key="1">
    <citation type="submission" date="2020-08" db="EMBL/GenBank/DDBJ databases">
        <title>Genomic Encyclopedia of Type Strains, Phase IV (KMG-V): Genome sequencing to study the core and pangenomes of soil and plant-associated prokaryotes.</title>
        <authorList>
            <person name="Whitman W."/>
        </authorList>
    </citation>
    <scope>NUCLEOTIDE SEQUENCE [LARGE SCALE GENOMIC DNA]</scope>
    <source>
        <strain evidence="2 3">SEMIA 4064</strain>
    </source>
</reference>
<dbReference type="EMBL" id="JACHBI010000006">
    <property type="protein sequence ID" value="MBB5574664.1"/>
    <property type="molecule type" value="Genomic_DNA"/>
</dbReference>
<gene>
    <name evidence="2" type="ORF">GGD50_003293</name>
</gene>
<feature type="compositionally biased region" description="Pro residues" evidence="1">
    <location>
        <begin position="33"/>
        <end position="44"/>
    </location>
</feature>
<name>A0A7W8XS95_9HYPH</name>
<comment type="caution">
    <text evidence="2">The sequence shown here is derived from an EMBL/GenBank/DDBJ whole genome shotgun (WGS) entry which is preliminary data.</text>
</comment>
<feature type="region of interest" description="Disordered" evidence="1">
    <location>
        <begin position="1"/>
        <end position="55"/>
    </location>
</feature>
<organism evidence="2 3">
    <name type="scientific">Rhizobium paranaense</name>
    <dbReference type="NCBI Taxonomy" id="1650438"/>
    <lineage>
        <taxon>Bacteria</taxon>
        <taxon>Pseudomonadati</taxon>
        <taxon>Pseudomonadota</taxon>
        <taxon>Alphaproteobacteria</taxon>
        <taxon>Hyphomicrobiales</taxon>
        <taxon>Rhizobiaceae</taxon>
        <taxon>Rhizobium/Agrobacterium group</taxon>
        <taxon>Rhizobium</taxon>
    </lineage>
</organism>
<keyword evidence="3" id="KW-1185">Reference proteome</keyword>
<dbReference type="AlphaFoldDB" id="A0A7W8XS95"/>
<dbReference type="Proteomes" id="UP000549882">
    <property type="component" value="Unassembled WGS sequence"/>
</dbReference>
<proteinExistence type="predicted"/>
<evidence type="ECO:0000313" key="3">
    <source>
        <dbReference type="Proteomes" id="UP000549882"/>
    </source>
</evidence>
<evidence type="ECO:0000256" key="1">
    <source>
        <dbReference type="SAM" id="MobiDB-lite"/>
    </source>
</evidence>
<evidence type="ECO:0000313" key="2">
    <source>
        <dbReference type="EMBL" id="MBB5574664.1"/>
    </source>
</evidence>
<dbReference type="RefSeq" id="WP_210318874.1">
    <property type="nucleotide sequence ID" value="NZ_JACHBI010000006.1"/>
</dbReference>
<protein>
    <submittedName>
        <fullName evidence="2">Uncharacterized protein</fullName>
    </submittedName>
</protein>
<accession>A0A7W8XS95</accession>
<sequence>MGTSSAVGGQGGGTPLIPSWLGDESAPAAAPNGAPPDPGQPPDGAPADGAPHETP</sequence>